<feature type="coiled-coil region" evidence="12">
    <location>
        <begin position="320"/>
        <end position="354"/>
    </location>
</feature>
<evidence type="ECO:0000256" key="9">
    <source>
        <dbReference type="ARBA" id="ARBA00023067"/>
    </source>
</evidence>
<protein>
    <recommendedName>
        <fullName evidence="3">Structural maintenance of chromosomes protein 4</fullName>
    </recommendedName>
</protein>
<feature type="coiled-coil region" evidence="12">
    <location>
        <begin position="698"/>
        <end position="785"/>
    </location>
</feature>
<keyword evidence="10" id="KW-0539">Nucleus</keyword>
<comment type="similarity">
    <text evidence="2">Belongs to the SMC family. SMC4 subfamily.</text>
</comment>
<name>A0A9W8BGG4_9FUNG</name>
<dbReference type="GO" id="GO:0016887">
    <property type="term" value="F:ATP hydrolysis activity"/>
    <property type="evidence" value="ECO:0007669"/>
    <property type="project" value="InterPro"/>
</dbReference>
<dbReference type="GO" id="GO:0000796">
    <property type="term" value="C:condensin complex"/>
    <property type="evidence" value="ECO:0007669"/>
    <property type="project" value="TreeGrafter"/>
</dbReference>
<organism evidence="15 16">
    <name type="scientific">Coemansia thaxteri</name>
    <dbReference type="NCBI Taxonomy" id="2663907"/>
    <lineage>
        <taxon>Eukaryota</taxon>
        <taxon>Fungi</taxon>
        <taxon>Fungi incertae sedis</taxon>
        <taxon>Zoopagomycota</taxon>
        <taxon>Kickxellomycotina</taxon>
        <taxon>Kickxellomycetes</taxon>
        <taxon>Kickxellales</taxon>
        <taxon>Kickxellaceae</taxon>
        <taxon>Coemansia</taxon>
    </lineage>
</organism>
<comment type="subcellular location">
    <subcellularLocation>
        <location evidence="1">Nucleus</location>
    </subcellularLocation>
</comment>
<dbReference type="InterPro" id="IPR036277">
    <property type="entry name" value="SMC_hinge_sf"/>
</dbReference>
<feature type="region of interest" description="Disordered" evidence="13">
    <location>
        <begin position="222"/>
        <end position="254"/>
    </location>
</feature>
<keyword evidence="8 12" id="KW-0175">Coiled coil</keyword>
<feature type="non-terminal residue" evidence="15">
    <location>
        <position position="1"/>
    </location>
</feature>
<evidence type="ECO:0000256" key="6">
    <source>
        <dbReference type="ARBA" id="ARBA00022776"/>
    </source>
</evidence>
<dbReference type="OrthoDB" id="5575062at2759"/>
<sequence>SFSAIVGPNGSGKSNVIDALLFVFGYRANKIRQGKLSELIHSSKNAGGVSQCSVEVHFVEVVDSADGSSSQEVLGSGLVVGRTAMQNNQSRYTVNGAASSYTEVTGLLRGKGIDLDHKRFLILQGEVENISQMKAMGQTESEVGLLEYLEDIIGTSAYKGQIEEARKAVDALNMERSERQHRARIVEKEKSSLEEKRGEAVAYIERENELTRLKAALFQKRQAESSARQAEEQRRFEAARAAREAERARQAEMRDEAAALDAARAAAEKETAALERAAKDAADEAGRVERSEVQLQVNGRHVAGKLKRAAEKRDADAHAVQQQRAAAAALAQDIAAAQAEAADLEQRVAAEAAALEAVSAGVGDKTAALTAELGERQLELAPWRERIGAHEARLELALAEERVLAERGAAAAAAAEAARAEVRRAREARVAAAAAAEERVGELARVSEALEAADRAGAEAEGRVAAARAAAGDARRREEDARAAGAAAASQSAVLRAVLRQRDLGRIGGIHGRLGALGAIDARYDVAVSSACGAALDSIVVQTVAAAQACVDFLRASGTGRARFVILDTLRAPAPQDAAPAGAERLVDLVRPASAAYAPAFRHALGDTLVAADLEQARRVAYGARRRRVVTLDGAVLEAAGTMAGGGARVARGAMGSRVAPDADASPDAVARLAAAREAADAVAAQAQAAHREAAASRAALQARFDALEAALPRAEHALAGADEQVQLAKRRARELADALAAAHAAAAPAAAAAQERVAAERAAIAALQAQCAAIADAVRALQERVMQAGGIRVRAQRARVDGLRDRLATVAADVARWDAARARALADVARAERQHAAHAAHAAELAASADAVAADATALAADALRVRDRAADARARADTRRAALDRTRDAAAAAAAELAAVRAKDAALARAADDAERALADATRAANLWAAERARLALLDAEDESGAAAAPLADLPPDELAAVDAPALAARIEQADARLLRSRPNLAVLPEYARRAAELAARLADLDAVTARRDAAYALLDRLRAARLDRFMAGFSAISCHLKEMYHMITLGGCAELELVDSLDPFSEGIVFSVMPPKKSWKNIANLSGGEKTLSSLALVFALHVYKPTPLYVMDEIDAALDFRNVSIVANYIKERTRNAQFVIISLRNNMFELADRLVGIYKTDNRTKSIALDTEHTVSALYSGAIS</sequence>
<evidence type="ECO:0000256" key="2">
    <source>
        <dbReference type="ARBA" id="ARBA00006005"/>
    </source>
</evidence>
<keyword evidence="4" id="KW-0132">Cell division</keyword>
<dbReference type="SUPFAM" id="SSF52540">
    <property type="entry name" value="P-loop containing nucleoside triphosphate hydrolases"/>
    <property type="match status" value="1"/>
</dbReference>
<evidence type="ECO:0000313" key="16">
    <source>
        <dbReference type="Proteomes" id="UP001150907"/>
    </source>
</evidence>
<keyword evidence="7" id="KW-0067">ATP-binding</keyword>
<dbReference type="InterPro" id="IPR003395">
    <property type="entry name" value="RecF/RecN/SMC_N"/>
</dbReference>
<dbReference type="InterPro" id="IPR010935">
    <property type="entry name" value="SMC_hinge"/>
</dbReference>
<dbReference type="FunFam" id="3.40.50.300:FF:000481">
    <property type="entry name" value="Structural maintenance of chromosomes 4"/>
    <property type="match status" value="1"/>
</dbReference>
<evidence type="ECO:0000256" key="8">
    <source>
        <dbReference type="ARBA" id="ARBA00023054"/>
    </source>
</evidence>
<dbReference type="EMBL" id="JANBQF010000652">
    <property type="protein sequence ID" value="KAJ1999732.1"/>
    <property type="molecule type" value="Genomic_DNA"/>
</dbReference>
<keyword evidence="6" id="KW-0498">Mitosis</keyword>
<dbReference type="Gene3D" id="3.30.70.1620">
    <property type="match status" value="1"/>
</dbReference>
<evidence type="ECO:0000256" key="12">
    <source>
        <dbReference type="SAM" id="Coils"/>
    </source>
</evidence>
<evidence type="ECO:0000256" key="10">
    <source>
        <dbReference type="ARBA" id="ARBA00023242"/>
    </source>
</evidence>
<dbReference type="Pfam" id="PF02463">
    <property type="entry name" value="SMC_N"/>
    <property type="match status" value="1"/>
</dbReference>
<dbReference type="Gene3D" id="1.20.1060.20">
    <property type="match status" value="1"/>
</dbReference>
<dbReference type="InterPro" id="IPR024704">
    <property type="entry name" value="SMC"/>
</dbReference>
<dbReference type="PANTHER" id="PTHR18937">
    <property type="entry name" value="STRUCTURAL MAINTENANCE OF CHROMOSOMES SMC FAMILY MEMBER"/>
    <property type="match status" value="1"/>
</dbReference>
<keyword evidence="5" id="KW-0547">Nucleotide-binding</keyword>
<dbReference type="GO" id="GO:0007076">
    <property type="term" value="P:mitotic chromosome condensation"/>
    <property type="evidence" value="ECO:0007669"/>
    <property type="project" value="TreeGrafter"/>
</dbReference>
<dbReference type="GO" id="GO:0005634">
    <property type="term" value="C:nucleus"/>
    <property type="evidence" value="ECO:0007669"/>
    <property type="project" value="UniProtKB-SubCell"/>
</dbReference>
<evidence type="ECO:0000256" key="7">
    <source>
        <dbReference type="ARBA" id="ARBA00022840"/>
    </source>
</evidence>
<gene>
    <name evidence="15" type="primary">SMC4</name>
    <name evidence="15" type="ORF">H4R26_004937</name>
</gene>
<dbReference type="InterPro" id="IPR027417">
    <property type="entry name" value="P-loop_NTPase"/>
</dbReference>
<keyword evidence="9" id="KW-0226">DNA condensation</keyword>
<dbReference type="Gene3D" id="3.40.50.300">
    <property type="entry name" value="P-loop containing nucleotide triphosphate hydrolases"/>
    <property type="match status" value="2"/>
</dbReference>
<feature type="coiled-coil region" evidence="12">
    <location>
        <begin position="885"/>
        <end position="933"/>
    </location>
</feature>
<dbReference type="PIRSF" id="PIRSF005719">
    <property type="entry name" value="SMC"/>
    <property type="match status" value="1"/>
</dbReference>
<evidence type="ECO:0000256" key="4">
    <source>
        <dbReference type="ARBA" id="ARBA00022618"/>
    </source>
</evidence>
<dbReference type="SUPFAM" id="SSF75553">
    <property type="entry name" value="Smc hinge domain"/>
    <property type="match status" value="1"/>
</dbReference>
<evidence type="ECO:0000256" key="3">
    <source>
        <dbReference type="ARBA" id="ARBA00018693"/>
    </source>
</evidence>
<dbReference type="SMART" id="SM00968">
    <property type="entry name" value="SMC_hinge"/>
    <property type="match status" value="1"/>
</dbReference>
<evidence type="ECO:0000259" key="14">
    <source>
        <dbReference type="SMART" id="SM00968"/>
    </source>
</evidence>
<evidence type="ECO:0000313" key="15">
    <source>
        <dbReference type="EMBL" id="KAJ1999732.1"/>
    </source>
</evidence>
<accession>A0A9W8BGG4</accession>
<evidence type="ECO:0000256" key="13">
    <source>
        <dbReference type="SAM" id="MobiDB-lite"/>
    </source>
</evidence>
<feature type="domain" description="SMC hinge" evidence="14">
    <location>
        <begin position="508"/>
        <end position="621"/>
    </location>
</feature>
<evidence type="ECO:0000256" key="5">
    <source>
        <dbReference type="ARBA" id="ARBA00022741"/>
    </source>
</evidence>
<dbReference type="Proteomes" id="UP001150907">
    <property type="component" value="Unassembled WGS sequence"/>
</dbReference>
<dbReference type="AlphaFoldDB" id="A0A9W8BGG4"/>
<evidence type="ECO:0000256" key="1">
    <source>
        <dbReference type="ARBA" id="ARBA00004123"/>
    </source>
</evidence>
<dbReference type="GO" id="GO:0051301">
    <property type="term" value="P:cell division"/>
    <property type="evidence" value="ECO:0007669"/>
    <property type="project" value="UniProtKB-KW"/>
</dbReference>
<feature type="compositionally biased region" description="Basic and acidic residues" evidence="13">
    <location>
        <begin position="229"/>
        <end position="254"/>
    </location>
</feature>
<comment type="caution">
    <text evidence="15">The sequence shown here is derived from an EMBL/GenBank/DDBJ whole genome shotgun (WGS) entry which is preliminary data.</text>
</comment>
<dbReference type="GO" id="GO:0005524">
    <property type="term" value="F:ATP binding"/>
    <property type="evidence" value="ECO:0007669"/>
    <property type="project" value="UniProtKB-KW"/>
</dbReference>
<evidence type="ECO:0000256" key="11">
    <source>
        <dbReference type="ARBA" id="ARBA00023306"/>
    </source>
</evidence>
<dbReference type="Pfam" id="PF06470">
    <property type="entry name" value="SMC_hinge"/>
    <property type="match status" value="1"/>
</dbReference>
<keyword evidence="11" id="KW-0131">Cell cycle</keyword>
<keyword evidence="16" id="KW-1185">Reference proteome</keyword>
<dbReference type="PANTHER" id="PTHR18937:SF172">
    <property type="entry name" value="STRUCTURAL MAINTENANCE OF CHROMOSOMES PROTEIN"/>
    <property type="match status" value="1"/>
</dbReference>
<proteinExistence type="inferred from homology"/>
<reference evidence="15" key="1">
    <citation type="submission" date="2022-07" db="EMBL/GenBank/DDBJ databases">
        <title>Phylogenomic reconstructions and comparative analyses of Kickxellomycotina fungi.</title>
        <authorList>
            <person name="Reynolds N.K."/>
            <person name="Stajich J.E."/>
            <person name="Barry K."/>
            <person name="Grigoriev I.V."/>
            <person name="Crous P."/>
            <person name="Smith M.E."/>
        </authorList>
    </citation>
    <scope>NUCLEOTIDE SEQUENCE</scope>
    <source>
        <strain evidence="15">IMI 214461</strain>
    </source>
</reference>